<dbReference type="EMBL" id="BMIY01000009">
    <property type="protein sequence ID" value="GFZ78727.1"/>
    <property type="molecule type" value="Genomic_DNA"/>
</dbReference>
<organism evidence="3 4">
    <name type="scientific">Pseudohongiella nitratireducens</name>
    <dbReference type="NCBI Taxonomy" id="1768907"/>
    <lineage>
        <taxon>Bacteria</taxon>
        <taxon>Pseudomonadati</taxon>
        <taxon>Pseudomonadota</taxon>
        <taxon>Gammaproteobacteria</taxon>
        <taxon>Pseudomonadales</taxon>
        <taxon>Pseudohongiellaceae</taxon>
        <taxon>Pseudohongiella</taxon>
    </lineage>
</organism>
<comment type="caution">
    <text evidence="3">The sequence shown here is derived from an EMBL/GenBank/DDBJ whole genome shotgun (WGS) entry which is preliminary data.</text>
</comment>
<keyword evidence="4" id="KW-1185">Reference proteome</keyword>
<dbReference type="InterPro" id="IPR051686">
    <property type="entry name" value="Lipoprotein_DolP"/>
</dbReference>
<evidence type="ECO:0000313" key="4">
    <source>
        <dbReference type="Proteomes" id="UP000627715"/>
    </source>
</evidence>
<dbReference type="Gene3D" id="3.30.1340.30">
    <property type="match status" value="1"/>
</dbReference>
<evidence type="ECO:0000256" key="1">
    <source>
        <dbReference type="SAM" id="SignalP"/>
    </source>
</evidence>
<dbReference type="PANTHER" id="PTHR34606:SF4">
    <property type="entry name" value="OUTER MEMBRANE LIPOPROTEIN DOLP"/>
    <property type="match status" value="1"/>
</dbReference>
<keyword evidence="1" id="KW-0732">Signal</keyword>
<feature type="chain" id="PRO_5036711818" evidence="1">
    <location>
        <begin position="20"/>
        <end position="190"/>
    </location>
</feature>
<accession>A0A916QM08</accession>
<feature type="signal peptide" evidence="1">
    <location>
        <begin position="1"/>
        <end position="19"/>
    </location>
</feature>
<evidence type="ECO:0000313" key="3">
    <source>
        <dbReference type="EMBL" id="GFZ78727.1"/>
    </source>
</evidence>
<dbReference type="PANTHER" id="PTHR34606">
    <property type="entry name" value="BON DOMAIN-CONTAINING PROTEIN"/>
    <property type="match status" value="1"/>
</dbReference>
<reference evidence="3" key="1">
    <citation type="journal article" date="2014" name="Int. J. Syst. Evol. Microbiol.">
        <title>Complete genome sequence of Corynebacterium casei LMG S-19264T (=DSM 44701T), isolated from a smear-ripened cheese.</title>
        <authorList>
            <consortium name="US DOE Joint Genome Institute (JGI-PGF)"/>
            <person name="Walter F."/>
            <person name="Albersmeier A."/>
            <person name="Kalinowski J."/>
            <person name="Ruckert C."/>
        </authorList>
    </citation>
    <scope>NUCLEOTIDE SEQUENCE</scope>
    <source>
        <strain evidence="3">CGMCC 1.15425</strain>
    </source>
</reference>
<dbReference type="Proteomes" id="UP000627715">
    <property type="component" value="Unassembled WGS sequence"/>
</dbReference>
<protein>
    <submittedName>
        <fullName evidence="3">Osmotically-inducible protein OsmY</fullName>
    </submittedName>
</protein>
<sequence>MIRKFLTFFSLSLALTSCSTILTQTTGDEGLREDPYIRTAGTVVEDQSIETKVRVNMQSQQPAFRDASFNVTSHNGIVLLVGQVQSEALKQQAAEIAAAASVHIRRVHNELEIAGSRSLLSRSNDTWLATKVRTQLAANDDINSNRMQVIANNGAIFLMGIVNRSEGERAVQLTRNVGGVARVVSVFEYL</sequence>
<dbReference type="RefSeq" id="WP_082866527.1">
    <property type="nucleotide sequence ID" value="NZ_BMIY01000009.1"/>
</dbReference>
<dbReference type="OrthoDB" id="9783990at2"/>
<evidence type="ECO:0000259" key="2">
    <source>
        <dbReference type="PROSITE" id="PS50914"/>
    </source>
</evidence>
<dbReference type="PROSITE" id="PS51257">
    <property type="entry name" value="PROKAR_LIPOPROTEIN"/>
    <property type="match status" value="1"/>
</dbReference>
<feature type="domain" description="BON" evidence="2">
    <location>
        <begin position="124"/>
        <end position="190"/>
    </location>
</feature>
<feature type="domain" description="BON" evidence="2">
    <location>
        <begin position="45"/>
        <end position="115"/>
    </location>
</feature>
<dbReference type="PROSITE" id="PS50914">
    <property type="entry name" value="BON"/>
    <property type="match status" value="2"/>
</dbReference>
<name>A0A916QM08_9GAMM</name>
<dbReference type="AlphaFoldDB" id="A0A916QM08"/>
<reference evidence="3" key="2">
    <citation type="submission" date="2020-09" db="EMBL/GenBank/DDBJ databases">
        <authorList>
            <person name="Sun Q."/>
            <person name="Zhou Y."/>
        </authorList>
    </citation>
    <scope>NUCLEOTIDE SEQUENCE</scope>
    <source>
        <strain evidence="3">CGMCC 1.15425</strain>
    </source>
</reference>
<gene>
    <name evidence="3" type="ORF">GCM10011403_22280</name>
</gene>
<dbReference type="Pfam" id="PF04972">
    <property type="entry name" value="BON"/>
    <property type="match status" value="2"/>
</dbReference>
<dbReference type="InterPro" id="IPR007055">
    <property type="entry name" value="BON_dom"/>
</dbReference>
<proteinExistence type="predicted"/>